<keyword evidence="8" id="KW-0547">Nucleotide-binding</keyword>
<comment type="similarity">
    <text evidence="2">Belongs to the protein kinase superfamily. Ser/Thr protein kinase family.</text>
</comment>
<dbReference type="EMBL" id="QGNW01000021">
    <property type="protein sequence ID" value="RVX14344.1"/>
    <property type="molecule type" value="Genomic_DNA"/>
</dbReference>
<evidence type="ECO:0000256" key="4">
    <source>
        <dbReference type="ARBA" id="ARBA00022475"/>
    </source>
</evidence>
<dbReference type="Gene3D" id="3.30.200.20">
    <property type="entry name" value="Phosphorylase Kinase, domain 1"/>
    <property type="match status" value="1"/>
</dbReference>
<dbReference type="Pfam" id="PF07714">
    <property type="entry name" value="PK_Tyr_Ser-Thr"/>
    <property type="match status" value="1"/>
</dbReference>
<keyword evidence="11" id="KW-0472">Membrane</keyword>
<evidence type="ECO:0000256" key="7">
    <source>
        <dbReference type="ARBA" id="ARBA00022707"/>
    </source>
</evidence>
<dbReference type="PANTHER" id="PTHR45863">
    <property type="entry name" value="SERINE/THREONINE-PROTEIN KINASE BSK5"/>
    <property type="match status" value="1"/>
</dbReference>
<dbReference type="Proteomes" id="UP000288805">
    <property type="component" value="Unassembled WGS sequence"/>
</dbReference>
<dbReference type="PANTHER" id="PTHR45863:SF15">
    <property type="entry name" value="SERINE_THREONINE-PROTEIN KINASE BSK2"/>
    <property type="match status" value="1"/>
</dbReference>
<organism evidence="17 18">
    <name type="scientific">Vitis vinifera</name>
    <name type="common">Grape</name>
    <dbReference type="NCBI Taxonomy" id="29760"/>
    <lineage>
        <taxon>Eukaryota</taxon>
        <taxon>Viridiplantae</taxon>
        <taxon>Streptophyta</taxon>
        <taxon>Embryophyta</taxon>
        <taxon>Tracheophyta</taxon>
        <taxon>Spermatophyta</taxon>
        <taxon>Magnoliopsida</taxon>
        <taxon>eudicotyledons</taxon>
        <taxon>Gunneridae</taxon>
        <taxon>Pentapetalae</taxon>
        <taxon>rosids</taxon>
        <taxon>Vitales</taxon>
        <taxon>Vitaceae</taxon>
        <taxon>Viteae</taxon>
        <taxon>Vitis</taxon>
    </lineage>
</organism>
<dbReference type="OrthoDB" id="1905385at2759"/>
<keyword evidence="10" id="KW-0067">ATP-binding</keyword>
<evidence type="ECO:0000256" key="8">
    <source>
        <dbReference type="ARBA" id="ARBA00022741"/>
    </source>
</evidence>
<evidence type="ECO:0000313" key="18">
    <source>
        <dbReference type="Proteomes" id="UP000288805"/>
    </source>
</evidence>
<keyword evidence="7" id="KW-0519">Myristate</keyword>
<evidence type="ECO:0000256" key="13">
    <source>
        <dbReference type="ARBA" id="ARBA00047899"/>
    </source>
</evidence>
<dbReference type="FunFam" id="3.30.200.20:FF:000154">
    <property type="entry name" value="probable serine/threonine-protein kinase At4g35230"/>
    <property type="match status" value="1"/>
</dbReference>
<evidence type="ECO:0000256" key="15">
    <source>
        <dbReference type="SAM" id="MobiDB-lite"/>
    </source>
</evidence>
<reference evidence="17 18" key="1">
    <citation type="journal article" date="2018" name="PLoS Genet.">
        <title>Population sequencing reveals clonal diversity and ancestral inbreeding in the grapevine cultivar Chardonnay.</title>
        <authorList>
            <person name="Roach M.J."/>
            <person name="Johnson D.L."/>
            <person name="Bohlmann J."/>
            <person name="van Vuuren H.J."/>
            <person name="Jones S.J."/>
            <person name="Pretorius I.S."/>
            <person name="Schmidt S.A."/>
            <person name="Borneman A.R."/>
        </authorList>
    </citation>
    <scope>NUCLEOTIDE SEQUENCE [LARGE SCALE GENOMIC DNA]</scope>
    <source>
        <strain evidence="18">cv. Chardonnay</strain>
        <tissue evidence="17">Leaf</tissue>
    </source>
</reference>
<gene>
    <name evidence="17" type="primary">BSK3_4</name>
    <name evidence="17" type="ORF">CK203_017220</name>
</gene>
<comment type="catalytic activity">
    <reaction evidence="14">
        <text>L-seryl-[protein] + ATP = O-phospho-L-seryl-[protein] + ADP + H(+)</text>
        <dbReference type="Rhea" id="RHEA:17989"/>
        <dbReference type="Rhea" id="RHEA-COMP:9863"/>
        <dbReference type="Rhea" id="RHEA-COMP:11604"/>
        <dbReference type="ChEBI" id="CHEBI:15378"/>
        <dbReference type="ChEBI" id="CHEBI:29999"/>
        <dbReference type="ChEBI" id="CHEBI:30616"/>
        <dbReference type="ChEBI" id="CHEBI:83421"/>
        <dbReference type="ChEBI" id="CHEBI:456216"/>
        <dbReference type="EC" id="2.7.11.1"/>
    </reaction>
</comment>
<evidence type="ECO:0000256" key="10">
    <source>
        <dbReference type="ARBA" id="ARBA00022840"/>
    </source>
</evidence>
<accession>A0A438JZF3</accession>
<proteinExistence type="inferred from homology"/>
<sequence length="231" mass="25480">MSDILYGHYYALTLFCDSALPFADQPLPRYSAPNTRNSSPHFAASFPQCCSSLVLVLVLVHVEPLLLMGCFQSKTAHLHSPDDPSSTPEPTAKPDSANGDQSDQEHQVPAFKEYGLSELRKATNGFSSDHIVSESGEKAPNVVYRGKLDSNRLVAVKRFSKLSWPDAQQFVAEAAGVGKVRHKRLVNLIGCCAEGDERLLVAEYMPNDTLSKHLFHCITHSLSLHFPLFIN</sequence>
<evidence type="ECO:0000256" key="12">
    <source>
        <dbReference type="ARBA" id="ARBA00023288"/>
    </source>
</evidence>
<comment type="catalytic activity">
    <reaction evidence="13">
        <text>L-threonyl-[protein] + ATP = O-phospho-L-threonyl-[protein] + ADP + H(+)</text>
        <dbReference type="Rhea" id="RHEA:46608"/>
        <dbReference type="Rhea" id="RHEA-COMP:11060"/>
        <dbReference type="Rhea" id="RHEA-COMP:11605"/>
        <dbReference type="ChEBI" id="CHEBI:15378"/>
        <dbReference type="ChEBI" id="CHEBI:30013"/>
        <dbReference type="ChEBI" id="CHEBI:30616"/>
        <dbReference type="ChEBI" id="CHEBI:61977"/>
        <dbReference type="ChEBI" id="CHEBI:456216"/>
        <dbReference type="EC" id="2.7.11.1"/>
    </reaction>
</comment>
<dbReference type="InterPro" id="IPR011009">
    <property type="entry name" value="Kinase-like_dom_sf"/>
</dbReference>
<dbReference type="SUPFAM" id="SSF56112">
    <property type="entry name" value="Protein kinase-like (PK-like)"/>
    <property type="match status" value="1"/>
</dbReference>
<feature type="domain" description="Protein kinase" evidence="16">
    <location>
        <begin position="129"/>
        <end position="231"/>
    </location>
</feature>
<dbReference type="GO" id="GO:0004674">
    <property type="term" value="F:protein serine/threonine kinase activity"/>
    <property type="evidence" value="ECO:0007669"/>
    <property type="project" value="UniProtKB-KW"/>
</dbReference>
<comment type="caution">
    <text evidence="17">The sequence shown here is derived from an EMBL/GenBank/DDBJ whole genome shotgun (WGS) entry which is preliminary data.</text>
</comment>
<keyword evidence="4" id="KW-1003">Cell membrane</keyword>
<keyword evidence="6" id="KW-0808">Transferase</keyword>
<feature type="region of interest" description="Disordered" evidence="15">
    <location>
        <begin position="78"/>
        <end position="106"/>
    </location>
</feature>
<dbReference type="AlphaFoldDB" id="A0A438JZF3"/>
<name>A0A438JZF3_VITVI</name>
<evidence type="ECO:0000256" key="5">
    <source>
        <dbReference type="ARBA" id="ARBA00022527"/>
    </source>
</evidence>
<dbReference type="EC" id="2.7.11.1" evidence="3"/>
<dbReference type="GO" id="GO:0005886">
    <property type="term" value="C:plasma membrane"/>
    <property type="evidence" value="ECO:0007669"/>
    <property type="project" value="UniProtKB-SubCell"/>
</dbReference>
<dbReference type="PROSITE" id="PS50011">
    <property type="entry name" value="PROTEIN_KINASE_DOM"/>
    <property type="match status" value="1"/>
</dbReference>
<dbReference type="InterPro" id="IPR045845">
    <property type="entry name" value="BSK"/>
</dbReference>
<evidence type="ECO:0000256" key="14">
    <source>
        <dbReference type="ARBA" id="ARBA00048679"/>
    </source>
</evidence>
<dbReference type="GO" id="GO:0009742">
    <property type="term" value="P:brassinosteroid mediated signaling pathway"/>
    <property type="evidence" value="ECO:0007669"/>
    <property type="project" value="InterPro"/>
</dbReference>
<evidence type="ECO:0000256" key="11">
    <source>
        <dbReference type="ARBA" id="ARBA00023136"/>
    </source>
</evidence>
<evidence type="ECO:0000259" key="16">
    <source>
        <dbReference type="PROSITE" id="PS50011"/>
    </source>
</evidence>
<keyword evidence="12" id="KW-0449">Lipoprotein</keyword>
<dbReference type="InterPro" id="IPR001245">
    <property type="entry name" value="Ser-Thr/Tyr_kinase_cat_dom"/>
</dbReference>
<evidence type="ECO:0000256" key="6">
    <source>
        <dbReference type="ARBA" id="ARBA00022679"/>
    </source>
</evidence>
<keyword evidence="9 17" id="KW-0418">Kinase</keyword>
<evidence type="ECO:0000256" key="9">
    <source>
        <dbReference type="ARBA" id="ARBA00022777"/>
    </source>
</evidence>
<comment type="subcellular location">
    <subcellularLocation>
        <location evidence="1">Cell membrane</location>
        <topology evidence="1">Lipid-anchor</topology>
    </subcellularLocation>
</comment>
<keyword evidence="5" id="KW-0723">Serine/threonine-protein kinase</keyword>
<evidence type="ECO:0000256" key="2">
    <source>
        <dbReference type="ARBA" id="ARBA00008684"/>
    </source>
</evidence>
<protein>
    <recommendedName>
        <fullName evidence="3">non-specific serine/threonine protein kinase</fullName>
        <ecNumber evidence="3">2.7.11.1</ecNumber>
    </recommendedName>
</protein>
<evidence type="ECO:0000313" key="17">
    <source>
        <dbReference type="EMBL" id="RVX14344.1"/>
    </source>
</evidence>
<evidence type="ECO:0000256" key="3">
    <source>
        <dbReference type="ARBA" id="ARBA00012513"/>
    </source>
</evidence>
<dbReference type="InterPro" id="IPR000719">
    <property type="entry name" value="Prot_kinase_dom"/>
</dbReference>
<dbReference type="GO" id="GO:0005524">
    <property type="term" value="F:ATP binding"/>
    <property type="evidence" value="ECO:0007669"/>
    <property type="project" value="UniProtKB-KW"/>
</dbReference>
<evidence type="ECO:0000256" key="1">
    <source>
        <dbReference type="ARBA" id="ARBA00004193"/>
    </source>
</evidence>